<dbReference type="EMBL" id="BT147956">
    <property type="protein sequence ID" value="AFK47750.1"/>
    <property type="molecule type" value="mRNA"/>
</dbReference>
<dbReference type="AlphaFoldDB" id="I3T5F8"/>
<organism evidence="1">
    <name type="scientific">Lotus japonicus</name>
    <name type="common">Lotus corniculatus var. japonicus</name>
    <dbReference type="NCBI Taxonomy" id="34305"/>
    <lineage>
        <taxon>Eukaryota</taxon>
        <taxon>Viridiplantae</taxon>
        <taxon>Streptophyta</taxon>
        <taxon>Embryophyta</taxon>
        <taxon>Tracheophyta</taxon>
        <taxon>Spermatophyta</taxon>
        <taxon>Magnoliopsida</taxon>
        <taxon>eudicotyledons</taxon>
        <taxon>Gunneridae</taxon>
        <taxon>Pentapetalae</taxon>
        <taxon>rosids</taxon>
        <taxon>fabids</taxon>
        <taxon>Fabales</taxon>
        <taxon>Fabaceae</taxon>
        <taxon>Papilionoideae</taxon>
        <taxon>50 kb inversion clade</taxon>
        <taxon>NPAAA clade</taxon>
        <taxon>Hologalegina</taxon>
        <taxon>robinioid clade</taxon>
        <taxon>Loteae</taxon>
        <taxon>Lotus</taxon>
    </lineage>
</organism>
<accession>I3T5F8</accession>
<reference evidence="1" key="1">
    <citation type="submission" date="2012-05" db="EMBL/GenBank/DDBJ databases">
        <authorList>
            <person name="Krishnakumar V."/>
            <person name="Cheung F."/>
            <person name="Xiao Y."/>
            <person name="Chan A."/>
            <person name="Moskal W.A."/>
            <person name="Town C.D."/>
        </authorList>
    </citation>
    <scope>NUCLEOTIDE SEQUENCE</scope>
</reference>
<protein>
    <submittedName>
        <fullName evidence="1">Uncharacterized protein</fullName>
    </submittedName>
</protein>
<name>I3T5F8_LOTJA</name>
<sequence>MAALTVGHCCCGKRTSSHHEFTNRTSPRIFILVACQGGRLASNSNPDEKKDMRGGKLINLLKWKVLNGFEKLGKRPEQNLSPKQKGDWKDLFLMSISFALYVYISQKLVCAYCAWTSLPKHLW</sequence>
<proteinExistence type="evidence at transcript level"/>
<evidence type="ECO:0000313" key="1">
    <source>
        <dbReference type="EMBL" id="AFK47750.1"/>
    </source>
</evidence>